<comment type="subcellular location">
    <subcellularLocation>
        <location evidence="1">Membrane</location>
        <topology evidence="1">Multi-pass membrane protein</topology>
    </subcellularLocation>
</comment>
<dbReference type="GO" id="GO:0004930">
    <property type="term" value="F:G protein-coupled receptor activity"/>
    <property type="evidence" value="ECO:0007669"/>
    <property type="project" value="UniProtKB-KW"/>
</dbReference>
<feature type="transmembrane region" description="Helical" evidence="9">
    <location>
        <begin position="32"/>
        <end position="51"/>
    </location>
</feature>
<proteinExistence type="predicted"/>
<evidence type="ECO:0000256" key="1">
    <source>
        <dbReference type="ARBA" id="ARBA00004141"/>
    </source>
</evidence>
<keyword evidence="2 9" id="KW-0812">Transmembrane</keyword>
<dbReference type="Gene3D" id="1.20.1070.10">
    <property type="entry name" value="Rhodopsin 7-helix transmembrane proteins"/>
    <property type="match status" value="1"/>
</dbReference>
<evidence type="ECO:0000259" key="10">
    <source>
        <dbReference type="PROSITE" id="PS50262"/>
    </source>
</evidence>
<dbReference type="GO" id="GO:0007200">
    <property type="term" value="P:phospholipase C-activating G protein-coupled receptor signaling pathway"/>
    <property type="evidence" value="ECO:0007669"/>
    <property type="project" value="TreeGrafter"/>
</dbReference>
<keyword evidence="5 9" id="KW-0472">Membrane</keyword>
<keyword evidence="8" id="KW-0807">Transducer</keyword>
<evidence type="ECO:0000256" key="8">
    <source>
        <dbReference type="ARBA" id="ARBA00023224"/>
    </source>
</evidence>
<evidence type="ECO:0000313" key="11">
    <source>
        <dbReference type="EMBL" id="JAH10463.1"/>
    </source>
</evidence>
<keyword evidence="6" id="KW-0675">Receptor</keyword>
<dbReference type="InterPro" id="IPR017452">
    <property type="entry name" value="GPCR_Rhodpsn_7TM"/>
</dbReference>
<dbReference type="InterPro" id="IPR000276">
    <property type="entry name" value="GPCR_Rhodpsn"/>
</dbReference>
<evidence type="ECO:0000256" key="9">
    <source>
        <dbReference type="SAM" id="Phobius"/>
    </source>
</evidence>
<dbReference type="PROSITE" id="PS50262">
    <property type="entry name" value="G_PROTEIN_RECEP_F1_2"/>
    <property type="match status" value="1"/>
</dbReference>
<evidence type="ECO:0000256" key="3">
    <source>
        <dbReference type="ARBA" id="ARBA00022989"/>
    </source>
</evidence>
<evidence type="ECO:0000256" key="6">
    <source>
        <dbReference type="ARBA" id="ARBA00023170"/>
    </source>
</evidence>
<dbReference type="EMBL" id="GBXM01098114">
    <property type="protein sequence ID" value="JAH10463.1"/>
    <property type="molecule type" value="Transcribed_RNA"/>
</dbReference>
<reference evidence="11" key="1">
    <citation type="submission" date="2014-11" db="EMBL/GenBank/DDBJ databases">
        <authorList>
            <person name="Amaro Gonzalez C."/>
        </authorList>
    </citation>
    <scope>NUCLEOTIDE SEQUENCE</scope>
</reference>
<dbReference type="SUPFAM" id="SSF81321">
    <property type="entry name" value="Family A G protein-coupled receptor-like"/>
    <property type="match status" value="1"/>
</dbReference>
<keyword evidence="4" id="KW-0297">G-protein coupled receptor</keyword>
<keyword evidence="3 9" id="KW-1133">Transmembrane helix</keyword>
<dbReference type="PANTHER" id="PTHR24232">
    <property type="entry name" value="G-PROTEIN COUPLED RECEPTOR"/>
    <property type="match status" value="1"/>
</dbReference>
<sequence>MYCSILFIACLSVQRYWAIAHPLSHRRKNNKIATGISIAIWVFIWLTTSLCTSMNRRQKI</sequence>
<dbReference type="PANTHER" id="PTHR24232:SF106">
    <property type="entry name" value="COAGULATION FACTOR II (THROMBIN) RECEPTOR-LIKE 1 ISOFORM X1"/>
    <property type="match status" value="1"/>
</dbReference>
<dbReference type="AlphaFoldDB" id="A0A0E9Q2X6"/>
<reference evidence="11" key="2">
    <citation type="journal article" date="2015" name="Fish Shellfish Immunol.">
        <title>Early steps in the European eel (Anguilla anguilla)-Vibrio vulnificus interaction in the gills: Role of the RtxA13 toxin.</title>
        <authorList>
            <person name="Callol A."/>
            <person name="Pajuelo D."/>
            <person name="Ebbesson L."/>
            <person name="Teles M."/>
            <person name="MacKenzie S."/>
            <person name="Amaro C."/>
        </authorList>
    </citation>
    <scope>NUCLEOTIDE SEQUENCE</scope>
</reference>
<dbReference type="GO" id="GO:0035025">
    <property type="term" value="P:positive regulation of Rho protein signal transduction"/>
    <property type="evidence" value="ECO:0007669"/>
    <property type="project" value="TreeGrafter"/>
</dbReference>
<protein>
    <recommendedName>
        <fullName evidence="10">G-protein coupled receptors family 1 profile domain-containing protein</fullName>
    </recommendedName>
</protein>
<feature type="domain" description="G-protein coupled receptors family 1 profile" evidence="10">
    <location>
        <begin position="1"/>
        <end position="60"/>
    </location>
</feature>
<name>A0A0E9Q2X6_ANGAN</name>
<keyword evidence="7" id="KW-0325">Glycoprotein</keyword>
<evidence type="ECO:0000256" key="7">
    <source>
        <dbReference type="ARBA" id="ARBA00023180"/>
    </source>
</evidence>
<dbReference type="GO" id="GO:0005886">
    <property type="term" value="C:plasma membrane"/>
    <property type="evidence" value="ECO:0007669"/>
    <property type="project" value="TreeGrafter"/>
</dbReference>
<evidence type="ECO:0000256" key="5">
    <source>
        <dbReference type="ARBA" id="ARBA00023136"/>
    </source>
</evidence>
<evidence type="ECO:0000256" key="4">
    <source>
        <dbReference type="ARBA" id="ARBA00023040"/>
    </source>
</evidence>
<dbReference type="Pfam" id="PF00001">
    <property type="entry name" value="7tm_1"/>
    <property type="match status" value="1"/>
</dbReference>
<accession>A0A0E9Q2X6</accession>
<organism evidence="11">
    <name type="scientific">Anguilla anguilla</name>
    <name type="common">European freshwater eel</name>
    <name type="synonym">Muraena anguilla</name>
    <dbReference type="NCBI Taxonomy" id="7936"/>
    <lineage>
        <taxon>Eukaryota</taxon>
        <taxon>Metazoa</taxon>
        <taxon>Chordata</taxon>
        <taxon>Craniata</taxon>
        <taxon>Vertebrata</taxon>
        <taxon>Euteleostomi</taxon>
        <taxon>Actinopterygii</taxon>
        <taxon>Neopterygii</taxon>
        <taxon>Teleostei</taxon>
        <taxon>Anguilliformes</taxon>
        <taxon>Anguillidae</taxon>
        <taxon>Anguilla</taxon>
    </lineage>
</organism>
<evidence type="ECO:0000256" key="2">
    <source>
        <dbReference type="ARBA" id="ARBA00022692"/>
    </source>
</evidence>